<gene>
    <name evidence="3" type="ORF">PLICRDRAFT_118734</name>
</gene>
<dbReference type="Gene3D" id="3.30.710.10">
    <property type="entry name" value="Potassium Channel Kv1.1, Chain A"/>
    <property type="match status" value="1"/>
</dbReference>
<evidence type="ECO:0000259" key="2">
    <source>
        <dbReference type="PROSITE" id="PS50097"/>
    </source>
</evidence>
<accession>A0A0C9SQS1</accession>
<dbReference type="InterPro" id="IPR000210">
    <property type="entry name" value="BTB/POZ_dom"/>
</dbReference>
<dbReference type="SMART" id="SM00225">
    <property type="entry name" value="BTB"/>
    <property type="match status" value="1"/>
</dbReference>
<dbReference type="CDD" id="cd18186">
    <property type="entry name" value="BTB_POZ_ZBTB_KLHL-like"/>
    <property type="match status" value="1"/>
</dbReference>
<dbReference type="OrthoDB" id="3217871at2759"/>
<dbReference type="Proteomes" id="UP000053263">
    <property type="component" value="Unassembled WGS sequence"/>
</dbReference>
<feature type="compositionally biased region" description="Basic residues" evidence="1">
    <location>
        <begin position="1"/>
        <end position="15"/>
    </location>
</feature>
<evidence type="ECO:0000256" key="1">
    <source>
        <dbReference type="SAM" id="MobiDB-lite"/>
    </source>
</evidence>
<reference evidence="3 4" key="1">
    <citation type="submission" date="2014-06" db="EMBL/GenBank/DDBJ databases">
        <title>Evolutionary Origins and Diversification of the Mycorrhizal Mutualists.</title>
        <authorList>
            <consortium name="DOE Joint Genome Institute"/>
            <consortium name="Mycorrhizal Genomics Consortium"/>
            <person name="Kohler A."/>
            <person name="Kuo A."/>
            <person name="Nagy L.G."/>
            <person name="Floudas D."/>
            <person name="Copeland A."/>
            <person name="Barry K.W."/>
            <person name="Cichocki N."/>
            <person name="Veneault-Fourrey C."/>
            <person name="LaButti K."/>
            <person name="Lindquist E.A."/>
            <person name="Lipzen A."/>
            <person name="Lundell T."/>
            <person name="Morin E."/>
            <person name="Murat C."/>
            <person name="Riley R."/>
            <person name="Ohm R."/>
            <person name="Sun H."/>
            <person name="Tunlid A."/>
            <person name="Henrissat B."/>
            <person name="Grigoriev I.V."/>
            <person name="Hibbett D.S."/>
            <person name="Martin F."/>
        </authorList>
    </citation>
    <scope>NUCLEOTIDE SEQUENCE [LARGE SCALE GENOMIC DNA]</scope>
    <source>
        <strain evidence="3 4">FD-325 SS-3</strain>
    </source>
</reference>
<evidence type="ECO:0000313" key="3">
    <source>
        <dbReference type="EMBL" id="KII84017.1"/>
    </source>
</evidence>
<dbReference type="SUPFAM" id="SSF54695">
    <property type="entry name" value="POZ domain"/>
    <property type="match status" value="1"/>
</dbReference>
<sequence length="325" mass="37103">MASYGHKRPPKRKKPTSGTDGDQPPAADIEPKNSSTVWYKDGSIILQAESTRFRVHHTVLAQNSPIFEDMLNIGEASGEDTVDGCPFVILHDAAADLEAVLRALYDRRYFDTHEEQPFGTVASILRVSKKYEIQHLYDRALEYLTDQFPSTLAGWDARLYRMPRYEGFTFDVIALARELDLARVLPAAFYRCVELYGAAFVLEGLRDPATGRVKRLAPHDQKVAVLGMQNAVTRSLETTFAWLKTRPEVDGCEDIYECDDAMRDISDALWMPFPRCAALWKWQGEWNKSLCKKCIAALKEMHYEGRAKFWEQLPACFDLPPWKDQ</sequence>
<dbReference type="Pfam" id="PF00651">
    <property type="entry name" value="BTB"/>
    <property type="match status" value="1"/>
</dbReference>
<proteinExistence type="predicted"/>
<evidence type="ECO:0000313" key="4">
    <source>
        <dbReference type="Proteomes" id="UP000053263"/>
    </source>
</evidence>
<dbReference type="HOGENOM" id="CLU_033082_3_2_1"/>
<feature type="domain" description="BTB" evidence="2">
    <location>
        <begin position="42"/>
        <end position="113"/>
    </location>
</feature>
<keyword evidence="4" id="KW-1185">Reference proteome</keyword>
<dbReference type="InterPro" id="IPR011333">
    <property type="entry name" value="SKP1/BTB/POZ_sf"/>
</dbReference>
<organism evidence="3 4">
    <name type="scientific">Plicaturopsis crispa FD-325 SS-3</name>
    <dbReference type="NCBI Taxonomy" id="944288"/>
    <lineage>
        <taxon>Eukaryota</taxon>
        <taxon>Fungi</taxon>
        <taxon>Dikarya</taxon>
        <taxon>Basidiomycota</taxon>
        <taxon>Agaricomycotina</taxon>
        <taxon>Agaricomycetes</taxon>
        <taxon>Agaricomycetidae</taxon>
        <taxon>Amylocorticiales</taxon>
        <taxon>Amylocorticiaceae</taxon>
        <taxon>Plicatura</taxon>
        <taxon>Plicaturopsis crispa</taxon>
    </lineage>
</organism>
<name>A0A0C9SQS1_PLICR</name>
<feature type="region of interest" description="Disordered" evidence="1">
    <location>
        <begin position="1"/>
        <end position="33"/>
    </location>
</feature>
<dbReference type="AlphaFoldDB" id="A0A0C9SQS1"/>
<protein>
    <recommendedName>
        <fullName evidence="2">BTB domain-containing protein</fullName>
    </recommendedName>
</protein>
<dbReference type="EMBL" id="KN832573">
    <property type="protein sequence ID" value="KII84017.1"/>
    <property type="molecule type" value="Genomic_DNA"/>
</dbReference>
<dbReference type="PROSITE" id="PS50097">
    <property type="entry name" value="BTB"/>
    <property type="match status" value="1"/>
</dbReference>